<accession>A0ABW0ZVV4</accession>
<dbReference type="InterPro" id="IPR029069">
    <property type="entry name" value="HotDog_dom_sf"/>
</dbReference>
<dbReference type="Pfam" id="PF13452">
    <property type="entry name" value="FAS1_DH_region"/>
    <property type="match status" value="1"/>
</dbReference>
<name>A0ABW0ZVV4_9ACTN</name>
<reference evidence="3" key="1">
    <citation type="journal article" date="2019" name="Int. J. Syst. Evol. Microbiol.">
        <title>The Global Catalogue of Microorganisms (GCM) 10K type strain sequencing project: providing services to taxonomists for standard genome sequencing and annotation.</title>
        <authorList>
            <consortium name="The Broad Institute Genomics Platform"/>
            <consortium name="The Broad Institute Genome Sequencing Center for Infectious Disease"/>
            <person name="Wu L."/>
            <person name="Ma J."/>
        </authorList>
    </citation>
    <scope>NUCLEOTIDE SEQUENCE [LARGE SCALE GENOMIC DNA]</scope>
    <source>
        <strain evidence="3">KCTC 42087</strain>
    </source>
</reference>
<feature type="domain" description="FAS1-like dehydratase" evidence="1">
    <location>
        <begin position="3"/>
        <end position="122"/>
    </location>
</feature>
<comment type="caution">
    <text evidence="2">The sequence shown here is derived from an EMBL/GenBank/DDBJ whole genome shotgun (WGS) entry which is preliminary data.</text>
</comment>
<dbReference type="InterPro" id="IPR039569">
    <property type="entry name" value="FAS1-like_DH_region"/>
</dbReference>
<evidence type="ECO:0000313" key="3">
    <source>
        <dbReference type="Proteomes" id="UP001596074"/>
    </source>
</evidence>
<protein>
    <submittedName>
        <fullName evidence="2">MaoC family dehydratase N-terminal domain-containing protein</fullName>
    </submittedName>
</protein>
<dbReference type="SUPFAM" id="SSF54637">
    <property type="entry name" value="Thioesterase/thiol ester dehydrase-isomerase"/>
    <property type="match status" value="1"/>
</dbReference>
<organism evidence="2 3">
    <name type="scientific">Actinomadura rugatobispora</name>
    <dbReference type="NCBI Taxonomy" id="1994"/>
    <lineage>
        <taxon>Bacteria</taxon>
        <taxon>Bacillati</taxon>
        <taxon>Actinomycetota</taxon>
        <taxon>Actinomycetes</taxon>
        <taxon>Streptosporangiales</taxon>
        <taxon>Thermomonosporaceae</taxon>
        <taxon>Actinomadura</taxon>
    </lineage>
</organism>
<dbReference type="Proteomes" id="UP001596074">
    <property type="component" value="Unassembled WGS sequence"/>
</dbReference>
<evidence type="ECO:0000259" key="1">
    <source>
        <dbReference type="Pfam" id="PF13452"/>
    </source>
</evidence>
<keyword evidence="3" id="KW-1185">Reference proteome</keyword>
<evidence type="ECO:0000313" key="2">
    <source>
        <dbReference type="EMBL" id="MFC5747454.1"/>
    </source>
</evidence>
<dbReference type="Gene3D" id="3.10.129.10">
    <property type="entry name" value="Hotdog Thioesterase"/>
    <property type="match status" value="1"/>
</dbReference>
<dbReference type="EMBL" id="JBHSON010000022">
    <property type="protein sequence ID" value="MFC5747454.1"/>
    <property type="molecule type" value="Genomic_DNA"/>
</dbReference>
<gene>
    <name evidence="2" type="ORF">ACFPZN_17630</name>
</gene>
<dbReference type="RefSeq" id="WP_378283073.1">
    <property type="nucleotide sequence ID" value="NZ_JBHSON010000022.1"/>
</dbReference>
<sequence length="135" mass="14889">MFDVLIERGKIREFALATRSSHPDFTGPAALAPPTFLNAASRIWADEPLDIARDLGFDPARTLHGEEEFVFHAAPPRAGDRLGVTVQVTGRAEKTRRNGDRMRLAVVVREFRDAAGRLVAEQRSTLVETGPGERP</sequence>
<proteinExistence type="predicted"/>